<gene>
    <name evidence="1" type="ORF">SCWH03_26390</name>
</gene>
<sequence>MRAAVSDVPPAAVVSDGVITAQVAVPAAATAAAPAPAHSRLRFTWSHRMGSQW</sequence>
<proteinExistence type="predicted"/>
<comment type="caution">
    <text evidence="1">The sequence shown here is derived from an EMBL/GenBank/DDBJ whole genome shotgun (WGS) entry which is preliminary data.</text>
</comment>
<dbReference type="Proteomes" id="UP000484988">
    <property type="component" value="Unassembled WGS sequence"/>
</dbReference>
<evidence type="ECO:0000313" key="1">
    <source>
        <dbReference type="EMBL" id="GFH36411.1"/>
    </source>
</evidence>
<keyword evidence="2" id="KW-1185">Reference proteome</keyword>
<accession>A0A6A0AVQ0</accession>
<evidence type="ECO:0000313" key="2">
    <source>
        <dbReference type="Proteomes" id="UP000484988"/>
    </source>
</evidence>
<reference evidence="1 2" key="1">
    <citation type="submission" date="2020-02" db="EMBL/GenBank/DDBJ databases">
        <title>Whole Genome Shotgun Sequence of Streptomyces sp. strain CWH03.</title>
        <authorList>
            <person name="Dohra H."/>
            <person name="Kodani S."/>
            <person name="Yamamura H."/>
        </authorList>
    </citation>
    <scope>NUCLEOTIDE SEQUENCE [LARGE SCALE GENOMIC DNA]</scope>
    <source>
        <strain evidence="1 2">CWH03</strain>
    </source>
</reference>
<dbReference type="AlphaFoldDB" id="A0A6A0AVQ0"/>
<dbReference type="EMBL" id="BLLG01000006">
    <property type="protein sequence ID" value="GFH36411.1"/>
    <property type="molecule type" value="Genomic_DNA"/>
</dbReference>
<organism evidence="1 2">
    <name type="scientific">Streptomyces pacificus</name>
    <dbReference type="NCBI Taxonomy" id="2705029"/>
    <lineage>
        <taxon>Bacteria</taxon>
        <taxon>Bacillati</taxon>
        <taxon>Actinomycetota</taxon>
        <taxon>Actinomycetes</taxon>
        <taxon>Kitasatosporales</taxon>
        <taxon>Streptomycetaceae</taxon>
        <taxon>Streptomyces</taxon>
    </lineage>
</organism>
<protein>
    <submittedName>
        <fullName evidence="1">Uncharacterized protein</fullName>
    </submittedName>
</protein>
<name>A0A6A0AVQ0_9ACTN</name>